<evidence type="ECO:0000313" key="11">
    <source>
        <dbReference type="Proteomes" id="UP000245137"/>
    </source>
</evidence>
<dbReference type="FunFam" id="3.30.470.20:FF:000028">
    <property type="entry name" value="Methylcrotonoyl-CoA carboxylase subunit alpha, mitochondrial"/>
    <property type="match status" value="1"/>
</dbReference>
<dbReference type="CDD" id="cd06850">
    <property type="entry name" value="biotinyl_domain"/>
    <property type="match status" value="1"/>
</dbReference>
<dbReference type="SMART" id="SM00878">
    <property type="entry name" value="Biotin_carb_C"/>
    <property type="match status" value="1"/>
</dbReference>
<dbReference type="PANTHER" id="PTHR18866">
    <property type="entry name" value="CARBOXYLASE:PYRUVATE/ACETYL-COA/PROPIONYL-COA CARBOXYLASE"/>
    <property type="match status" value="1"/>
</dbReference>
<dbReference type="PROSITE" id="PS50968">
    <property type="entry name" value="BIOTINYL_LIPOYL"/>
    <property type="match status" value="1"/>
</dbReference>
<dbReference type="SUPFAM" id="SSF51230">
    <property type="entry name" value="Single hybrid motif"/>
    <property type="match status" value="1"/>
</dbReference>
<feature type="domain" description="Biotin carboxylation" evidence="9">
    <location>
        <begin position="1"/>
        <end position="445"/>
    </location>
</feature>
<dbReference type="FunFam" id="3.40.50.20:FF:000010">
    <property type="entry name" value="Propionyl-CoA carboxylase subunit alpha"/>
    <property type="match status" value="1"/>
</dbReference>
<sequence>MFRKILIANRGEIACRIIATAERLGVSTTAVYSDVDRHMLHVARADEAYPLGAAPARESYLSIEKILAVAQSAGVEAVHPGYGFLSENAQFAERCIEAGLVFIGPTPLAMRLMGSKAQARLTMERAGVPIVPGFHDSQDTASLVEAAARIGYPVLVKASAGGGGKAMRLVATASELRGAIGSARREAASAFGDDSLLIEKALEAPRHVEVQIFGDAHGGLVAFPERDCSIQRRHQKIMEETPAPGLSTELRSALREAALAAGRAVAYIGAGTIEFLIMGESFYFLEMNTRLQVEHPITEMISGIDLVEWQLLVAAGEPLPATQEKIALQGHAIEARLYAEAPAQDFLPSVGRLDHWRTPRETISIRVETGVREGDVVTPFYDPLLAKIVAQGTDRDAARRSLLAALRACEIVGVSTNLLLLRAILDSEAYEAARIDTQFLPRHLDLILAGEEALDEEAETIVVSAGAAAWLAALRAESGDTTPWDATDGWRLNGAARQKLCFRLGDRDIAVALAPLAPGAFRLETPKSHVLVEYKTNQRRMSLRVDGVERKLSIIERRQGFVVISDGRNFELSVVDPLAPPRAQSEADAELTAPLPGRVTGLYVGVGESVKKGAQLLTLEAMKMEISLSAPRDGRISSIRPAVGDMVKQGEALVVFAEGKAT</sequence>
<protein>
    <submittedName>
        <fullName evidence="10">3-methylcrotonyl-CoA carboxylase</fullName>
    </submittedName>
</protein>
<keyword evidence="5" id="KW-0092">Biotin</keyword>
<gene>
    <name evidence="10" type="ORF">C5689_00220</name>
</gene>
<evidence type="ECO:0000259" key="9">
    <source>
        <dbReference type="PROSITE" id="PS50979"/>
    </source>
</evidence>
<dbReference type="Pfam" id="PF02785">
    <property type="entry name" value="Biotin_carb_C"/>
    <property type="match status" value="1"/>
</dbReference>
<dbReference type="PROSITE" id="PS50979">
    <property type="entry name" value="BC"/>
    <property type="match status" value="1"/>
</dbReference>
<dbReference type="Proteomes" id="UP000245137">
    <property type="component" value="Unassembled WGS sequence"/>
</dbReference>
<dbReference type="GO" id="GO:0016874">
    <property type="term" value="F:ligase activity"/>
    <property type="evidence" value="ECO:0007669"/>
    <property type="project" value="UniProtKB-KW"/>
</dbReference>
<keyword evidence="11" id="KW-1185">Reference proteome</keyword>
<dbReference type="AlphaFoldDB" id="A0A2U1SVD6"/>
<evidence type="ECO:0000256" key="5">
    <source>
        <dbReference type="ARBA" id="ARBA00023267"/>
    </source>
</evidence>
<keyword evidence="3 6" id="KW-0547">Nucleotide-binding</keyword>
<dbReference type="SUPFAM" id="SSF56059">
    <property type="entry name" value="Glutathione synthetase ATP-binding domain-like"/>
    <property type="match status" value="1"/>
</dbReference>
<dbReference type="InterPro" id="IPR005481">
    <property type="entry name" value="BC-like_N"/>
</dbReference>
<dbReference type="Pfam" id="PF00364">
    <property type="entry name" value="Biotin_lipoyl"/>
    <property type="match status" value="1"/>
</dbReference>
<dbReference type="SUPFAM" id="SSF52440">
    <property type="entry name" value="PreATP-grasp domain"/>
    <property type="match status" value="1"/>
</dbReference>
<dbReference type="FunFam" id="3.30.1490.20:FF:000003">
    <property type="entry name" value="acetyl-CoA carboxylase isoform X1"/>
    <property type="match status" value="1"/>
</dbReference>
<dbReference type="OrthoDB" id="9763189at2"/>
<feature type="domain" description="Lipoyl-binding" evidence="7">
    <location>
        <begin position="586"/>
        <end position="657"/>
    </location>
</feature>
<keyword evidence="2" id="KW-0436">Ligase</keyword>
<dbReference type="GO" id="GO:0046872">
    <property type="term" value="F:metal ion binding"/>
    <property type="evidence" value="ECO:0007669"/>
    <property type="project" value="InterPro"/>
</dbReference>
<dbReference type="EMBL" id="PUIV01000001">
    <property type="protein sequence ID" value="PWB95585.1"/>
    <property type="molecule type" value="Genomic_DNA"/>
</dbReference>
<dbReference type="InterPro" id="IPR011053">
    <property type="entry name" value="Single_hybrid_motif"/>
</dbReference>
<evidence type="ECO:0000256" key="3">
    <source>
        <dbReference type="ARBA" id="ARBA00022741"/>
    </source>
</evidence>
<dbReference type="InterPro" id="IPR011764">
    <property type="entry name" value="Biotin_carboxylation_dom"/>
</dbReference>
<evidence type="ECO:0000256" key="2">
    <source>
        <dbReference type="ARBA" id="ARBA00022598"/>
    </source>
</evidence>
<evidence type="ECO:0000256" key="4">
    <source>
        <dbReference type="ARBA" id="ARBA00022840"/>
    </source>
</evidence>
<dbReference type="PROSITE" id="PS00867">
    <property type="entry name" value="CPSASE_2"/>
    <property type="match status" value="1"/>
</dbReference>
<dbReference type="InterPro" id="IPR050856">
    <property type="entry name" value="Biotin_carboxylase_complex"/>
</dbReference>
<dbReference type="Gene3D" id="3.30.470.20">
    <property type="entry name" value="ATP-grasp fold, B domain"/>
    <property type="match status" value="1"/>
</dbReference>
<evidence type="ECO:0000313" key="10">
    <source>
        <dbReference type="EMBL" id="PWB95585.1"/>
    </source>
</evidence>
<dbReference type="Pfam" id="PF02786">
    <property type="entry name" value="CPSase_L_D2"/>
    <property type="match status" value="1"/>
</dbReference>
<feature type="domain" description="ATP-grasp" evidence="8">
    <location>
        <begin position="120"/>
        <end position="315"/>
    </location>
</feature>
<comment type="cofactor">
    <cofactor evidence="1">
        <name>biotin</name>
        <dbReference type="ChEBI" id="CHEBI:57586"/>
    </cofactor>
</comment>
<organism evidence="10 11">
    <name type="scientific">Methylosinus sporium</name>
    <dbReference type="NCBI Taxonomy" id="428"/>
    <lineage>
        <taxon>Bacteria</taxon>
        <taxon>Pseudomonadati</taxon>
        <taxon>Pseudomonadota</taxon>
        <taxon>Alphaproteobacteria</taxon>
        <taxon>Hyphomicrobiales</taxon>
        <taxon>Methylocystaceae</taxon>
        <taxon>Methylosinus</taxon>
    </lineage>
</organism>
<dbReference type="InterPro" id="IPR011054">
    <property type="entry name" value="Rudment_hybrid_motif"/>
</dbReference>
<evidence type="ECO:0000259" key="7">
    <source>
        <dbReference type="PROSITE" id="PS50968"/>
    </source>
</evidence>
<dbReference type="InterPro" id="IPR000089">
    <property type="entry name" value="Biotin_lipoyl"/>
</dbReference>
<dbReference type="GO" id="GO:0005524">
    <property type="term" value="F:ATP binding"/>
    <property type="evidence" value="ECO:0007669"/>
    <property type="project" value="UniProtKB-UniRule"/>
</dbReference>
<dbReference type="InterPro" id="IPR016185">
    <property type="entry name" value="PreATP-grasp_dom_sf"/>
</dbReference>
<evidence type="ECO:0000256" key="6">
    <source>
        <dbReference type="PROSITE-ProRule" id="PRU00409"/>
    </source>
</evidence>
<dbReference type="PROSITE" id="PS00866">
    <property type="entry name" value="CPSASE_1"/>
    <property type="match status" value="1"/>
</dbReference>
<dbReference type="Pfam" id="PF00289">
    <property type="entry name" value="Biotin_carb_N"/>
    <property type="match status" value="1"/>
</dbReference>
<dbReference type="InterPro" id="IPR011761">
    <property type="entry name" value="ATP-grasp"/>
</dbReference>
<dbReference type="Pfam" id="PF21139">
    <property type="entry name" value="BT_MCC_alpha"/>
    <property type="match status" value="1"/>
</dbReference>
<comment type="caution">
    <text evidence="10">The sequence shown here is derived from an EMBL/GenBank/DDBJ whole genome shotgun (WGS) entry which is preliminary data.</text>
</comment>
<dbReference type="SUPFAM" id="SSF51246">
    <property type="entry name" value="Rudiment single hybrid motif"/>
    <property type="match status" value="1"/>
</dbReference>
<dbReference type="InterPro" id="IPR048429">
    <property type="entry name" value="MCC_alpha_BT"/>
</dbReference>
<dbReference type="Gene3D" id="2.40.50.100">
    <property type="match status" value="1"/>
</dbReference>
<dbReference type="RefSeq" id="WP_108915267.1">
    <property type="nucleotide sequence ID" value="NZ_BGJY01000001.1"/>
</dbReference>
<dbReference type="InterPro" id="IPR005482">
    <property type="entry name" value="Biotin_COase_C"/>
</dbReference>
<dbReference type="PROSITE" id="PS50975">
    <property type="entry name" value="ATP_GRASP"/>
    <property type="match status" value="1"/>
</dbReference>
<name>A0A2U1SVD6_METSR</name>
<evidence type="ECO:0000259" key="8">
    <source>
        <dbReference type="PROSITE" id="PS50975"/>
    </source>
</evidence>
<evidence type="ECO:0000256" key="1">
    <source>
        <dbReference type="ARBA" id="ARBA00001953"/>
    </source>
</evidence>
<accession>A0A2U1SVD6</accession>
<dbReference type="InterPro" id="IPR005479">
    <property type="entry name" value="CPAse_ATP-bd"/>
</dbReference>
<reference evidence="10 11" key="1">
    <citation type="journal article" date="2018" name="Appl. Microbiol. Biotechnol.">
        <title>Co-cultivation of the strictly anaerobic methanogen Methanosarcina barkeri with aerobic methanotrophs in an oxygen-limited membrane bioreactor.</title>
        <authorList>
            <person name="In 't Zandt M.H."/>
            <person name="van den Bosch T.J.M."/>
            <person name="Rijkers R."/>
            <person name="van Kessel M.A.H.J."/>
            <person name="Jetten M.S.M."/>
            <person name="Welte C.U."/>
        </authorList>
    </citation>
    <scope>NUCLEOTIDE SEQUENCE [LARGE SCALE GENOMIC DNA]</scope>
    <source>
        <strain evidence="10 11">DSM 17706</strain>
    </source>
</reference>
<proteinExistence type="predicted"/>
<keyword evidence="4 6" id="KW-0067">ATP-binding</keyword>
<dbReference type="Gene3D" id="3.30.700.40">
    <property type="match status" value="1"/>
</dbReference>
<dbReference type="PANTHER" id="PTHR18866:SF33">
    <property type="entry name" value="METHYLCROTONOYL-COA CARBOXYLASE SUBUNIT ALPHA, MITOCHONDRIAL-RELATED"/>
    <property type="match status" value="1"/>
</dbReference>